<dbReference type="PANTHER" id="PTHR43735">
    <property type="entry name" value="APOPTOSIS-INDUCING FACTOR 1"/>
    <property type="match status" value="1"/>
</dbReference>
<evidence type="ECO:0000313" key="7">
    <source>
        <dbReference type="EMBL" id="CAK0851372.1"/>
    </source>
</evidence>
<proteinExistence type="inferred from homology"/>
<keyword evidence="3" id="KW-0274">FAD</keyword>
<organism evidence="7 8">
    <name type="scientific">Prorocentrum cordatum</name>
    <dbReference type="NCBI Taxonomy" id="2364126"/>
    <lineage>
        <taxon>Eukaryota</taxon>
        <taxon>Sar</taxon>
        <taxon>Alveolata</taxon>
        <taxon>Dinophyceae</taxon>
        <taxon>Prorocentrales</taxon>
        <taxon>Prorocentraceae</taxon>
        <taxon>Prorocentrum</taxon>
    </lineage>
</organism>
<comment type="similarity">
    <text evidence="1">Belongs to the FAD-dependent oxidoreductase family.</text>
</comment>
<dbReference type="PANTHER" id="PTHR43735:SF3">
    <property type="entry name" value="FERROPTOSIS SUPPRESSOR PROTEIN 1"/>
    <property type="match status" value="1"/>
</dbReference>
<feature type="compositionally biased region" description="Low complexity" evidence="5">
    <location>
        <begin position="398"/>
        <end position="430"/>
    </location>
</feature>
<dbReference type="Gene3D" id="3.50.50.100">
    <property type="match status" value="2"/>
</dbReference>
<evidence type="ECO:0000256" key="3">
    <source>
        <dbReference type="ARBA" id="ARBA00022827"/>
    </source>
</evidence>
<dbReference type="InterPro" id="IPR023753">
    <property type="entry name" value="FAD/NAD-binding_dom"/>
</dbReference>
<evidence type="ECO:0000256" key="1">
    <source>
        <dbReference type="ARBA" id="ARBA00006442"/>
    </source>
</evidence>
<evidence type="ECO:0000256" key="2">
    <source>
        <dbReference type="ARBA" id="ARBA00022630"/>
    </source>
</evidence>
<evidence type="ECO:0000256" key="5">
    <source>
        <dbReference type="SAM" id="MobiDB-lite"/>
    </source>
</evidence>
<dbReference type="SUPFAM" id="SSF51905">
    <property type="entry name" value="FAD/NAD(P)-binding domain"/>
    <property type="match status" value="1"/>
</dbReference>
<reference evidence="7" key="1">
    <citation type="submission" date="2023-10" db="EMBL/GenBank/DDBJ databases">
        <authorList>
            <person name="Chen Y."/>
            <person name="Shah S."/>
            <person name="Dougan E. K."/>
            <person name="Thang M."/>
            <person name="Chan C."/>
        </authorList>
    </citation>
    <scope>NUCLEOTIDE SEQUENCE [LARGE SCALE GENOMIC DNA]</scope>
</reference>
<sequence>MGENIVIIGGGFAGMQSARRLRKRFRSVTLIDAKEYFEFTPGMHRPFTDVSKHAELVFDYAEYCSRIDVMFVCGYASGIDNDVVIVKRRDAGIEDLRIQYDFCIVSVGCHYGLPIANSRRATPVCECLWYPTITSVATQCGWAGSPHDLRWNELTLAGRRMHLEGEYLTIKRLAETKAHVAVVGGGFVGVEFAMELALAFPELEITLLEQKEAVVVSMPKASREYAQSALDKAGVRCLLGVDYFEVMRQEGEGDFWERRGLSYPDRFFMATGLRPHADFLPAEVRTPAGWVQVNEALQVVRELEGAGSSVALGGRVFAAGNCVGDVPGIGRLPKNVFPAEHMAVQVVSNIIKLSVAGGLPRRLTEAPGASSSRTGTGRSLAALGARGLGQRPLDRQCSILSRRSGRPSSRSASSDLSSDSDSSSEVMRSVSKTKTDVLLGLEVGSGSASVSRGGASSASGMSRMCSAAAQAATSSGATPRVAALDPVSHPWPGSAVCALSLGPRDGVCAMTSTDPDSGYTMLTGRAVILQKETAPIYLHRRRLRRGRSPLRATAWYRRVIGRSRAWPYQVGPTT</sequence>
<gene>
    <name evidence="7" type="ORF">PCOR1329_LOCUS43531</name>
</gene>
<keyword evidence="8" id="KW-1185">Reference proteome</keyword>
<protein>
    <recommendedName>
        <fullName evidence="6">FAD/NAD(P)-binding domain-containing protein</fullName>
    </recommendedName>
</protein>
<dbReference type="Proteomes" id="UP001189429">
    <property type="component" value="Unassembled WGS sequence"/>
</dbReference>
<accession>A0ABN9U019</accession>
<evidence type="ECO:0000313" key="8">
    <source>
        <dbReference type="Proteomes" id="UP001189429"/>
    </source>
</evidence>
<comment type="caution">
    <text evidence="7">The sequence shown here is derived from an EMBL/GenBank/DDBJ whole genome shotgun (WGS) entry which is preliminary data.</text>
</comment>
<keyword evidence="2" id="KW-0285">Flavoprotein</keyword>
<feature type="domain" description="FAD/NAD(P)-binding" evidence="6">
    <location>
        <begin position="4"/>
        <end position="323"/>
    </location>
</feature>
<name>A0ABN9U019_9DINO</name>
<feature type="region of interest" description="Disordered" evidence="5">
    <location>
        <begin position="394"/>
        <end position="431"/>
    </location>
</feature>
<dbReference type="Pfam" id="PF07992">
    <property type="entry name" value="Pyr_redox_2"/>
    <property type="match status" value="1"/>
</dbReference>
<evidence type="ECO:0000256" key="4">
    <source>
        <dbReference type="ARBA" id="ARBA00023002"/>
    </source>
</evidence>
<evidence type="ECO:0000259" key="6">
    <source>
        <dbReference type="Pfam" id="PF07992"/>
    </source>
</evidence>
<dbReference type="PRINTS" id="PR00411">
    <property type="entry name" value="PNDRDTASEI"/>
</dbReference>
<keyword evidence="4" id="KW-0560">Oxidoreductase</keyword>
<dbReference type="EMBL" id="CAUYUJ010015231">
    <property type="protein sequence ID" value="CAK0851372.1"/>
    <property type="molecule type" value="Genomic_DNA"/>
</dbReference>
<dbReference type="PRINTS" id="PR00368">
    <property type="entry name" value="FADPNR"/>
</dbReference>
<dbReference type="InterPro" id="IPR036188">
    <property type="entry name" value="FAD/NAD-bd_sf"/>
</dbReference>